<dbReference type="RefSeq" id="WP_101650703.1">
    <property type="nucleotide sequence ID" value="NZ_PGVE01000086.1"/>
</dbReference>
<dbReference type="InterPro" id="IPR013762">
    <property type="entry name" value="Integrase-like_cat_sf"/>
</dbReference>
<evidence type="ECO:0000313" key="2">
    <source>
        <dbReference type="EMBL" id="PLS01942.1"/>
    </source>
</evidence>
<evidence type="ECO:0008006" key="4">
    <source>
        <dbReference type="Google" id="ProtNLM"/>
    </source>
</evidence>
<organism evidence="2 3">
    <name type="scientific">Neobacillus cucumis</name>
    <dbReference type="NCBI Taxonomy" id="1740721"/>
    <lineage>
        <taxon>Bacteria</taxon>
        <taxon>Bacillati</taxon>
        <taxon>Bacillota</taxon>
        <taxon>Bacilli</taxon>
        <taxon>Bacillales</taxon>
        <taxon>Bacillaceae</taxon>
        <taxon>Neobacillus</taxon>
    </lineage>
</organism>
<dbReference type="GO" id="GO:0003677">
    <property type="term" value="F:DNA binding"/>
    <property type="evidence" value="ECO:0007669"/>
    <property type="project" value="InterPro"/>
</dbReference>
<dbReference type="Proteomes" id="UP000234950">
    <property type="component" value="Unassembled WGS sequence"/>
</dbReference>
<sequence length="406" mass="47360">MGKTVTKEKRLQKSHERVDKLFNWAENEKFSNSRKKKNGLSKTSYTGYREKMHALVNKYSEKFGEYEIVKFEKEKMMQLIREEFTNSFTQKAYTHAADFFTKASTQSTVFKAPVVLLDKRKMEEYWQTNGIYRRAKDSTVLKATHDDCKAVIEELKQSHSPYKSQAILAIELGRRIGSRIEGALSLRGKDIVLNTDGTATVHLNEKGNLDRWVRITNPEDVLYLEKLKGRLKKQDQTVMNPLHYRSGIHATNLMNQDKAAERLAKVTQSAAIRAGLSNPARKDEAGFSIHSARKTFCQTQVDHYSEMSKRELHGELDRRIEEQEKRIERLEKENYSFTSFREKYQAALERVNWVNKAQGIRRTTKERDLNHKELCLLLASFDSGHFRVDILRFYSQYFPATKKPRD</sequence>
<accession>A0A2N5H8U2</accession>
<dbReference type="InterPro" id="IPR011010">
    <property type="entry name" value="DNA_brk_join_enz"/>
</dbReference>
<reference evidence="2 3" key="1">
    <citation type="submission" date="2017-11" db="EMBL/GenBank/DDBJ databases">
        <title>Comparitive Functional Genomics of Dry Heat Resistant strains isolated from the Viking Spacecraft.</title>
        <authorList>
            <person name="Seuylemezian A."/>
            <person name="Cooper K."/>
            <person name="Vaishampayan P."/>
        </authorList>
    </citation>
    <scope>NUCLEOTIDE SEQUENCE [LARGE SCALE GENOMIC DNA]</scope>
    <source>
        <strain evidence="2 3">V32-6</strain>
    </source>
</reference>
<keyword evidence="3" id="KW-1185">Reference proteome</keyword>
<dbReference type="SUPFAM" id="SSF56349">
    <property type="entry name" value="DNA breaking-rejoining enzymes"/>
    <property type="match status" value="1"/>
</dbReference>
<dbReference type="GO" id="GO:0006310">
    <property type="term" value="P:DNA recombination"/>
    <property type="evidence" value="ECO:0007669"/>
    <property type="project" value="UniProtKB-KW"/>
</dbReference>
<comment type="caution">
    <text evidence="2">The sequence shown here is derived from an EMBL/GenBank/DDBJ whole genome shotgun (WGS) entry which is preliminary data.</text>
</comment>
<evidence type="ECO:0000313" key="3">
    <source>
        <dbReference type="Proteomes" id="UP000234950"/>
    </source>
</evidence>
<proteinExistence type="predicted"/>
<name>A0A2N5H8U2_9BACI</name>
<keyword evidence="1" id="KW-0233">DNA recombination</keyword>
<gene>
    <name evidence="2" type="ORF">CVD27_22775</name>
</gene>
<dbReference type="AlphaFoldDB" id="A0A2N5H8U2"/>
<dbReference type="EMBL" id="PGVE01000086">
    <property type="protein sequence ID" value="PLS01942.1"/>
    <property type="molecule type" value="Genomic_DNA"/>
</dbReference>
<dbReference type="GO" id="GO:0015074">
    <property type="term" value="P:DNA integration"/>
    <property type="evidence" value="ECO:0007669"/>
    <property type="project" value="InterPro"/>
</dbReference>
<dbReference type="OrthoDB" id="184666at2"/>
<dbReference type="Gene3D" id="1.10.443.10">
    <property type="entry name" value="Intergrase catalytic core"/>
    <property type="match status" value="1"/>
</dbReference>
<protein>
    <recommendedName>
        <fullName evidence="4">Tyr recombinase domain-containing protein</fullName>
    </recommendedName>
</protein>
<evidence type="ECO:0000256" key="1">
    <source>
        <dbReference type="ARBA" id="ARBA00023172"/>
    </source>
</evidence>